<evidence type="ECO:0000313" key="5">
    <source>
        <dbReference type="EMBL" id="RPB17475.1"/>
    </source>
</evidence>
<evidence type="ECO:0000256" key="3">
    <source>
        <dbReference type="SAM" id="MobiDB-lite"/>
    </source>
</evidence>
<evidence type="ECO:0000256" key="1">
    <source>
        <dbReference type="ARBA" id="ARBA00004123"/>
    </source>
</evidence>
<dbReference type="AlphaFoldDB" id="A0A3N4LHP0"/>
<reference evidence="5 6" key="1">
    <citation type="journal article" date="2018" name="Nat. Ecol. Evol.">
        <title>Pezizomycetes genomes reveal the molecular basis of ectomycorrhizal truffle lifestyle.</title>
        <authorList>
            <person name="Murat C."/>
            <person name="Payen T."/>
            <person name="Noel B."/>
            <person name="Kuo A."/>
            <person name="Morin E."/>
            <person name="Chen J."/>
            <person name="Kohler A."/>
            <person name="Krizsan K."/>
            <person name="Balestrini R."/>
            <person name="Da Silva C."/>
            <person name="Montanini B."/>
            <person name="Hainaut M."/>
            <person name="Levati E."/>
            <person name="Barry K.W."/>
            <person name="Belfiori B."/>
            <person name="Cichocki N."/>
            <person name="Clum A."/>
            <person name="Dockter R.B."/>
            <person name="Fauchery L."/>
            <person name="Guy J."/>
            <person name="Iotti M."/>
            <person name="Le Tacon F."/>
            <person name="Lindquist E.A."/>
            <person name="Lipzen A."/>
            <person name="Malagnac F."/>
            <person name="Mello A."/>
            <person name="Molinier V."/>
            <person name="Miyauchi S."/>
            <person name="Poulain J."/>
            <person name="Riccioni C."/>
            <person name="Rubini A."/>
            <person name="Sitrit Y."/>
            <person name="Splivallo R."/>
            <person name="Traeger S."/>
            <person name="Wang M."/>
            <person name="Zifcakova L."/>
            <person name="Wipf D."/>
            <person name="Zambonelli A."/>
            <person name="Paolocci F."/>
            <person name="Nowrousian M."/>
            <person name="Ottonello S."/>
            <person name="Baldrian P."/>
            <person name="Spatafora J.W."/>
            <person name="Henrissat B."/>
            <person name="Nagy L.G."/>
            <person name="Aury J.M."/>
            <person name="Wincker P."/>
            <person name="Grigoriev I.V."/>
            <person name="Bonfante P."/>
            <person name="Martin F.M."/>
        </authorList>
    </citation>
    <scope>NUCLEOTIDE SEQUENCE [LARGE SCALE GENOMIC DNA]</scope>
    <source>
        <strain evidence="5 6">CCBAS932</strain>
    </source>
</reference>
<dbReference type="GO" id="GO:0000706">
    <property type="term" value="P:meiotic DNA double-strand break processing"/>
    <property type="evidence" value="ECO:0007669"/>
    <property type="project" value="TreeGrafter"/>
</dbReference>
<keyword evidence="5" id="KW-0413">Isomerase</keyword>
<dbReference type="EMBL" id="ML119105">
    <property type="protein sequence ID" value="RPB17475.1"/>
    <property type="molecule type" value="Genomic_DNA"/>
</dbReference>
<dbReference type="InterPro" id="IPR002815">
    <property type="entry name" value="Spo11/TopoVI_A"/>
</dbReference>
<dbReference type="GO" id="GO:0003677">
    <property type="term" value="F:DNA binding"/>
    <property type="evidence" value="ECO:0007669"/>
    <property type="project" value="InterPro"/>
</dbReference>
<proteinExistence type="predicted"/>
<feature type="domain" description="Topoisomerase 6 subunit A/Spo11 TOPRIM" evidence="4">
    <location>
        <begin position="159"/>
        <end position="331"/>
    </location>
</feature>
<dbReference type="Proteomes" id="UP000277580">
    <property type="component" value="Unassembled WGS sequence"/>
</dbReference>
<keyword evidence="2" id="KW-0539">Nucleus</keyword>
<dbReference type="Pfam" id="PF21180">
    <property type="entry name" value="TOP6A-Spo11_Toprim"/>
    <property type="match status" value="1"/>
</dbReference>
<dbReference type="CDD" id="cd00223">
    <property type="entry name" value="TOPRIM_TopoIIB_SPO"/>
    <property type="match status" value="1"/>
</dbReference>
<organism evidence="5 6">
    <name type="scientific">Morchella conica CCBAS932</name>
    <dbReference type="NCBI Taxonomy" id="1392247"/>
    <lineage>
        <taxon>Eukaryota</taxon>
        <taxon>Fungi</taxon>
        <taxon>Dikarya</taxon>
        <taxon>Ascomycota</taxon>
        <taxon>Pezizomycotina</taxon>
        <taxon>Pezizomycetes</taxon>
        <taxon>Pezizales</taxon>
        <taxon>Morchellaceae</taxon>
        <taxon>Morchella</taxon>
    </lineage>
</organism>
<gene>
    <name evidence="5" type="ORF">P167DRAFT_561172</name>
</gene>
<evidence type="ECO:0000313" key="6">
    <source>
        <dbReference type="Proteomes" id="UP000277580"/>
    </source>
</evidence>
<evidence type="ECO:0000256" key="2">
    <source>
        <dbReference type="ARBA" id="ARBA00023242"/>
    </source>
</evidence>
<dbReference type="GO" id="GO:0042138">
    <property type="term" value="P:meiotic DNA double-strand break formation"/>
    <property type="evidence" value="ECO:0007669"/>
    <property type="project" value="InterPro"/>
</dbReference>
<evidence type="ECO:0000259" key="4">
    <source>
        <dbReference type="Pfam" id="PF21180"/>
    </source>
</evidence>
<dbReference type="GO" id="GO:0003918">
    <property type="term" value="F:DNA topoisomerase type II (double strand cut, ATP-hydrolyzing) activity"/>
    <property type="evidence" value="ECO:0007669"/>
    <property type="project" value="InterPro"/>
</dbReference>
<protein>
    <submittedName>
        <fullName evidence="5">DNA topoisomerase IV, alpha subunit</fullName>
    </submittedName>
</protein>
<accession>A0A3N4LHP0</accession>
<dbReference type="SUPFAM" id="SSF56726">
    <property type="entry name" value="DNA topoisomerase IV, alpha subunit"/>
    <property type="match status" value="1"/>
</dbReference>
<feature type="region of interest" description="Disordered" evidence="3">
    <location>
        <begin position="1"/>
        <end position="55"/>
    </location>
</feature>
<dbReference type="GO" id="GO:0007131">
    <property type="term" value="P:reciprocal meiotic recombination"/>
    <property type="evidence" value="ECO:0007669"/>
    <property type="project" value="TreeGrafter"/>
</dbReference>
<comment type="subcellular location">
    <subcellularLocation>
        <location evidence="1">Nucleus</location>
    </subcellularLocation>
</comment>
<dbReference type="InterPro" id="IPR034136">
    <property type="entry name" value="TOPRIM_Topo6A/Spo11"/>
</dbReference>
<dbReference type="STRING" id="1392247.A0A3N4LHP0"/>
<dbReference type="PANTHER" id="PTHR10848">
    <property type="entry name" value="MEIOTIC RECOMBINATION PROTEIN SPO11"/>
    <property type="match status" value="1"/>
</dbReference>
<keyword evidence="6" id="KW-1185">Reference proteome</keyword>
<dbReference type="InterPro" id="IPR036078">
    <property type="entry name" value="Spo11/TopoVI_A_sf"/>
</dbReference>
<dbReference type="GO" id="GO:0000228">
    <property type="term" value="C:nuclear chromosome"/>
    <property type="evidence" value="ECO:0007669"/>
    <property type="project" value="TreeGrafter"/>
</dbReference>
<dbReference type="PANTHER" id="PTHR10848:SF0">
    <property type="entry name" value="MEIOTIC RECOMBINATION PROTEIN SPO11"/>
    <property type="match status" value="1"/>
</dbReference>
<dbReference type="OrthoDB" id="5377392at2759"/>
<feature type="compositionally biased region" description="Low complexity" evidence="3">
    <location>
        <begin position="28"/>
        <end position="51"/>
    </location>
</feature>
<dbReference type="Gene3D" id="3.40.1360.10">
    <property type="match status" value="1"/>
</dbReference>
<dbReference type="PRINTS" id="PR01551">
    <property type="entry name" value="SPO11HOMOLOG"/>
</dbReference>
<dbReference type="PRINTS" id="PR01550">
    <property type="entry name" value="TOP6AFAMILY"/>
</dbReference>
<dbReference type="InterPro" id="IPR013048">
    <property type="entry name" value="Meiotic_Spo11"/>
</dbReference>
<sequence length="334" mass="36248">MQDHSHSEYPPTKRARLHSPDTTDTDTTEITPSTATSSSTNTGSTSTEATEPPTAHSITRTYLLHQIESIFHSLTTALLSPTGPHPLTLLLTPPAVDRIIDDLTATFRVPRHALGIVASAKGLAHGDFTANGRSYAAPGGGIIVPGEAGEVVVGRGVEYVLIVEKEAVFRTLCSGDAGKGKGKGIVVTGKGYPDVATRELVKELSGALPVFAVVDMDPYGIEIMATYKFGSIALAHESHRLAVERVEWLGVKTGDLEGVIKSAEGEVEGVMVLTERDRRKAVKMLGREWMERVPEWRSEIQKMLFLNVKVEIEILSNSILKEWIDKRISEKMNG</sequence>
<dbReference type="InParanoid" id="A0A3N4LHP0"/>
<name>A0A3N4LHP0_9PEZI</name>